<accession>A0ACC3SYQ3</accession>
<keyword evidence="2" id="KW-1185">Reference proteome</keyword>
<evidence type="ECO:0000313" key="1">
    <source>
        <dbReference type="EMBL" id="KAK9236279.1"/>
    </source>
</evidence>
<comment type="caution">
    <text evidence="1">The sequence shown here is derived from an EMBL/GenBank/DDBJ whole genome shotgun (WGS) entry which is preliminary data.</text>
</comment>
<name>A0ACC3SYQ3_LIPKO</name>
<dbReference type="Proteomes" id="UP001433508">
    <property type="component" value="Unassembled WGS sequence"/>
</dbReference>
<keyword evidence="1" id="KW-0808">Transferase</keyword>
<keyword evidence="1" id="KW-0012">Acyltransferase</keyword>
<proteinExistence type="predicted"/>
<gene>
    <name evidence="1" type="ORF">V1525DRAFT_407554</name>
</gene>
<sequence>MSEKKREVDAPPKKRTFPRSVHFAPLNVPLERRLQTLAVLFHTVALPYCIGLFFLMLAFPPLWPLLIMYVIYAYGFDRSSSNGQISRRRSPLFRRLPLFRLYCDYFPIRIHREVPLEPTFPGRLREPSGVVERWIAKIFGAQDAVVVGNESESSNGKGQSNGKTKKIGPTYVFGYHPHGIVSLGAFGAIATEGAGWEKLFPGIPVSLLTLETNFNLPFYREYLLSLGIASVSRRSCTNLLKNNQSICIVIGGAQESLLAEPGTLDLILLKRRGFVKLAMSTARTSDEPICLVPILSFGENDVYDQVRGERSSRLYKIQTFIKKAAGFTLPLMYARGIFNYDFGLMPYRRQMTLVVGKPIAVPYVAQPTEAEIEVYHKQYVDELKRLWDTYKDEYFIDHTGKGVKNSEMRFVE</sequence>
<organism evidence="1 2">
    <name type="scientific">Lipomyces kononenkoae</name>
    <name type="common">Yeast</name>
    <dbReference type="NCBI Taxonomy" id="34357"/>
    <lineage>
        <taxon>Eukaryota</taxon>
        <taxon>Fungi</taxon>
        <taxon>Dikarya</taxon>
        <taxon>Ascomycota</taxon>
        <taxon>Saccharomycotina</taxon>
        <taxon>Lipomycetes</taxon>
        <taxon>Lipomycetales</taxon>
        <taxon>Lipomycetaceae</taxon>
        <taxon>Lipomyces</taxon>
    </lineage>
</organism>
<dbReference type="EMBL" id="MU971392">
    <property type="protein sequence ID" value="KAK9236279.1"/>
    <property type="molecule type" value="Genomic_DNA"/>
</dbReference>
<protein>
    <submittedName>
        <fullName evidence="1">Diacylglycerol acyltransferase-domain-containing protein</fullName>
    </submittedName>
</protein>
<reference evidence="2" key="1">
    <citation type="journal article" date="2024" name="Front. Bioeng. Biotechnol.">
        <title>Genome-scale model development and genomic sequencing of the oleaginous clade Lipomyces.</title>
        <authorList>
            <person name="Czajka J.J."/>
            <person name="Han Y."/>
            <person name="Kim J."/>
            <person name="Mondo S.J."/>
            <person name="Hofstad B.A."/>
            <person name="Robles A."/>
            <person name="Haridas S."/>
            <person name="Riley R."/>
            <person name="LaButti K."/>
            <person name="Pangilinan J."/>
            <person name="Andreopoulos W."/>
            <person name="Lipzen A."/>
            <person name="Yan J."/>
            <person name="Wang M."/>
            <person name="Ng V."/>
            <person name="Grigoriev I.V."/>
            <person name="Spatafora J.W."/>
            <person name="Magnuson J.K."/>
            <person name="Baker S.E."/>
            <person name="Pomraning K.R."/>
        </authorList>
    </citation>
    <scope>NUCLEOTIDE SEQUENCE [LARGE SCALE GENOMIC DNA]</scope>
    <source>
        <strain evidence="2">CBS 7786</strain>
    </source>
</reference>
<evidence type="ECO:0000313" key="2">
    <source>
        <dbReference type="Proteomes" id="UP001433508"/>
    </source>
</evidence>